<evidence type="ECO:0000313" key="4">
    <source>
        <dbReference type="Proteomes" id="UP000006622"/>
    </source>
</evidence>
<dbReference type="PANTHER" id="PTHR22990:SF15">
    <property type="entry name" value="F-BOX ONLY PROTEIN 10"/>
    <property type="match status" value="1"/>
</dbReference>
<dbReference type="PANTHER" id="PTHR22990">
    <property type="entry name" value="F-BOX ONLY PROTEIN"/>
    <property type="match status" value="1"/>
</dbReference>
<dbReference type="Proteomes" id="UP000006622">
    <property type="component" value="Chromosome"/>
</dbReference>
<dbReference type="InterPro" id="IPR006626">
    <property type="entry name" value="PbH1"/>
</dbReference>
<dbReference type="STRING" id="679901.Mzhil_1803"/>
<dbReference type="InterPro" id="IPR012334">
    <property type="entry name" value="Pectin_lyas_fold"/>
</dbReference>
<keyword evidence="2" id="KW-0472">Membrane</keyword>
<organism evidence="3 4">
    <name type="scientific">Methanosalsum zhilinae (strain DSM 4017 / NBRC 107636 / OCM 62 / WeN5)</name>
    <name type="common">Methanohalophilus zhilinae</name>
    <dbReference type="NCBI Taxonomy" id="679901"/>
    <lineage>
        <taxon>Archaea</taxon>
        <taxon>Methanobacteriati</taxon>
        <taxon>Methanobacteriota</taxon>
        <taxon>Stenosarchaea group</taxon>
        <taxon>Methanomicrobia</taxon>
        <taxon>Methanosarcinales</taxon>
        <taxon>Methanosarcinaceae</taxon>
        <taxon>Methanosalsum</taxon>
    </lineage>
</organism>
<dbReference type="EMBL" id="CP002101">
    <property type="protein sequence ID" value="AEH61638.1"/>
    <property type="molecule type" value="Genomic_DNA"/>
</dbReference>
<keyword evidence="2" id="KW-0812">Transmembrane</keyword>
<evidence type="ECO:0000256" key="2">
    <source>
        <dbReference type="SAM" id="Phobius"/>
    </source>
</evidence>
<accession>F7XQN9</accession>
<dbReference type="HOGENOM" id="CLU_617686_0_0_2"/>
<reference evidence="3" key="1">
    <citation type="submission" date="2010-07" db="EMBL/GenBank/DDBJ databases">
        <title>The complete genome of Methanosalsum zhilinae DSM 4017.</title>
        <authorList>
            <consortium name="US DOE Joint Genome Institute (JGI-PGF)"/>
            <person name="Lucas S."/>
            <person name="Copeland A."/>
            <person name="Lapidus A."/>
            <person name="Glavina del Rio T."/>
            <person name="Dalin E."/>
            <person name="Tice H."/>
            <person name="Bruce D."/>
            <person name="Goodwin L."/>
            <person name="Pitluck S."/>
            <person name="Kyrpides N."/>
            <person name="Mavromatis K."/>
            <person name="Ovchinnikova G."/>
            <person name="Daligault H."/>
            <person name="Detter J.C."/>
            <person name="Han C."/>
            <person name="Tapia R."/>
            <person name="Larimer F."/>
            <person name="Land M."/>
            <person name="Hauser L."/>
            <person name="Markowitz V."/>
            <person name="Cheng J.-F."/>
            <person name="Hugenholtz P."/>
            <person name="Woyke T."/>
            <person name="Wu D."/>
            <person name="Spring S."/>
            <person name="Schueler E."/>
            <person name="Brambilla E."/>
            <person name="Klenk H.-P."/>
            <person name="Eisen J.A."/>
        </authorList>
    </citation>
    <scope>NUCLEOTIDE SEQUENCE</scope>
    <source>
        <strain evidence="3">DSM 4017</strain>
    </source>
</reference>
<keyword evidence="2" id="KW-1133">Transmembrane helix</keyword>
<dbReference type="SMART" id="SM00710">
    <property type="entry name" value="PbH1"/>
    <property type="match status" value="6"/>
</dbReference>
<dbReference type="Gene3D" id="2.160.20.10">
    <property type="entry name" value="Single-stranded right-handed beta-helix, Pectin lyase-like"/>
    <property type="match status" value="2"/>
</dbReference>
<feature type="transmembrane region" description="Helical" evidence="2">
    <location>
        <begin position="16"/>
        <end position="36"/>
    </location>
</feature>
<dbReference type="RefSeq" id="WP_013899074.1">
    <property type="nucleotide sequence ID" value="NC_015676.1"/>
</dbReference>
<keyword evidence="4" id="KW-1185">Reference proteome</keyword>
<dbReference type="InterPro" id="IPR011050">
    <property type="entry name" value="Pectin_lyase_fold/virulence"/>
</dbReference>
<dbReference type="OrthoDB" id="36243at2157"/>
<proteinExistence type="predicted"/>
<evidence type="ECO:0008006" key="5">
    <source>
        <dbReference type="Google" id="ProtNLM"/>
    </source>
</evidence>
<dbReference type="InterPro" id="IPR051550">
    <property type="entry name" value="SCF-Subunits/Alg-Epimerases"/>
</dbReference>
<evidence type="ECO:0000313" key="3">
    <source>
        <dbReference type="EMBL" id="AEH61638.1"/>
    </source>
</evidence>
<protein>
    <recommendedName>
        <fullName evidence="5">Right handed beta helix domain-containing protein</fullName>
    </recommendedName>
</protein>
<gene>
    <name evidence="3" type="ordered locus">Mzhil_1803</name>
</gene>
<dbReference type="SUPFAM" id="SSF51126">
    <property type="entry name" value="Pectin lyase-like"/>
    <property type="match status" value="2"/>
</dbReference>
<dbReference type="AlphaFoldDB" id="F7XQN9"/>
<sequence length="443" mass="46877" precursor="true">MLIQSRIMNKETTGSILKIGMIAFLMVMFMAVAASADVDSGSVEIVNESGANDIFDSIQAAINAAEDGDTIVVNEGTYKESLSITKEGLTIQGMDQDNVIIDASDKSGYAISVEASNVSLESFTLVGTGDQTHGYGIKVGPESNGILIYDISVKDSQRTAIDLHGVSDALVKDVHVFGVASGNGIAVTDSEDVVIDGAVTDSNAWGGIALYTSGNYVDAGIRNIAIINCLFSNEQNGIYLHDSADAGENAFVDISIIDNAFNNNSIQISTINKDKIPSYVSDINFNDLAEENTFDLSVVVLDEESKIKVPVIFSSIQDAIGAAEAGDTIEVSEGTYNDDLTIDKASLTIRSLSGPAETTIMGATVKVAADDVTIDGFTIDNEGGERVVGPGSTSNTTIKNNVLVNSMRGIQGDWYGIPADLTILNNVFKRSMGLLELRVCLIY</sequence>
<evidence type="ECO:0000256" key="1">
    <source>
        <dbReference type="ARBA" id="ARBA00022737"/>
    </source>
</evidence>
<dbReference type="GeneID" id="10823446"/>
<keyword evidence="1" id="KW-0677">Repeat</keyword>
<dbReference type="KEGG" id="mzh:Mzhil_1803"/>
<name>F7XQN9_METZD</name>